<dbReference type="Pfam" id="PF00557">
    <property type="entry name" value="Peptidase_M24"/>
    <property type="match status" value="1"/>
</dbReference>
<protein>
    <recommendedName>
        <fullName evidence="6 7">Methionine aminopeptidase</fullName>
        <shortName evidence="6">MAP</shortName>
        <shortName evidence="6">MetAP</shortName>
        <ecNumber evidence="6 7">3.4.11.18</ecNumber>
    </recommendedName>
    <alternativeName>
        <fullName evidence="6">Peptidase M</fullName>
    </alternativeName>
</protein>
<feature type="binding site" evidence="6">
    <location>
        <position position="175"/>
    </location>
    <ligand>
        <name>substrate</name>
    </ligand>
</feature>
<keyword evidence="3 6" id="KW-0645">Protease</keyword>
<evidence type="ECO:0000313" key="9">
    <source>
        <dbReference type="EMBL" id="RRG22628.1"/>
    </source>
</evidence>
<dbReference type="CDD" id="cd01086">
    <property type="entry name" value="MetAP1"/>
    <property type="match status" value="1"/>
</dbReference>
<dbReference type="AlphaFoldDB" id="A0A425Y360"/>
<dbReference type="Proteomes" id="UP000285794">
    <property type="component" value="Unassembled WGS sequence"/>
</dbReference>
<comment type="caution">
    <text evidence="9">The sequence shown here is derived from an EMBL/GenBank/DDBJ whole genome shotgun (WGS) entry which is preliminary data.</text>
</comment>
<dbReference type="PROSITE" id="PS00680">
    <property type="entry name" value="MAP_1"/>
    <property type="match status" value="1"/>
</dbReference>
<evidence type="ECO:0000256" key="7">
    <source>
        <dbReference type="RuleBase" id="RU003653"/>
    </source>
</evidence>
<keyword evidence="2 6" id="KW-0031">Aminopeptidase</keyword>
<organism evidence="9 10">
    <name type="scientific">Ancylomarina euxinus</name>
    <dbReference type="NCBI Taxonomy" id="2283627"/>
    <lineage>
        <taxon>Bacteria</taxon>
        <taxon>Pseudomonadati</taxon>
        <taxon>Bacteroidota</taxon>
        <taxon>Bacteroidia</taxon>
        <taxon>Marinilabiliales</taxon>
        <taxon>Marinifilaceae</taxon>
        <taxon>Ancylomarina</taxon>
    </lineage>
</organism>
<dbReference type="RefSeq" id="WP_125030255.1">
    <property type="nucleotide sequence ID" value="NZ_JAPXVP010000001.1"/>
</dbReference>
<dbReference type="SUPFAM" id="SSF55920">
    <property type="entry name" value="Creatinase/aminopeptidase"/>
    <property type="match status" value="1"/>
</dbReference>
<accession>A0A425Y360</accession>
<dbReference type="InterPro" id="IPR001714">
    <property type="entry name" value="Pept_M24_MAP"/>
</dbReference>
<dbReference type="GO" id="GO:0004239">
    <property type="term" value="F:initiator methionyl aminopeptidase activity"/>
    <property type="evidence" value="ECO:0007669"/>
    <property type="project" value="UniProtKB-UniRule"/>
</dbReference>
<evidence type="ECO:0000256" key="2">
    <source>
        <dbReference type="ARBA" id="ARBA00022438"/>
    </source>
</evidence>
<dbReference type="OrthoDB" id="9802055at2"/>
<evidence type="ECO:0000256" key="5">
    <source>
        <dbReference type="ARBA" id="ARBA00022801"/>
    </source>
</evidence>
<keyword evidence="10" id="KW-1185">Reference proteome</keyword>
<feature type="binding site" evidence="6">
    <location>
        <position position="168"/>
    </location>
    <ligand>
        <name>a divalent metal cation</name>
        <dbReference type="ChEBI" id="CHEBI:60240"/>
        <label>2</label>
        <note>catalytic</note>
    </ligand>
</feature>
<dbReference type="EMBL" id="QQWG01000005">
    <property type="protein sequence ID" value="RRG22628.1"/>
    <property type="molecule type" value="Genomic_DNA"/>
</dbReference>
<sequence>MIFYKTEEEIALLEQSNMLVARTLGEISKRICPGISTLKLDQIAEEYIRDNGGIPGFLGYDGFPNTLCMSVGKQVVHGIPSFYELKDGDILSCDCGVLLNGFYGDSAYTFSVGEVKPEIKSLLKVTKEALYKGITNAVEGNYLGDIGYAIQEHAEKHSFSVVREMVGHGIGKDLHEDPQVPNFGKQHQGLKLRNGLVIAIEPMINLGKKEVYQDEDGWAIVTADGLPSAHFEHTVVVRNGQAQILSSFEFIEE</sequence>
<comment type="subunit">
    <text evidence="6">Monomer.</text>
</comment>
<proteinExistence type="inferred from homology"/>
<evidence type="ECO:0000259" key="8">
    <source>
        <dbReference type="Pfam" id="PF00557"/>
    </source>
</evidence>
<dbReference type="NCBIfam" id="TIGR00500">
    <property type="entry name" value="met_pdase_I"/>
    <property type="match status" value="1"/>
</dbReference>
<dbReference type="PANTHER" id="PTHR43330:SF27">
    <property type="entry name" value="METHIONINE AMINOPEPTIDASE"/>
    <property type="match status" value="1"/>
</dbReference>
<gene>
    <name evidence="6 9" type="primary">map</name>
    <name evidence="9" type="ORF">DWB61_07385</name>
</gene>
<dbReference type="HAMAP" id="MF_01974">
    <property type="entry name" value="MetAP_1"/>
    <property type="match status" value="1"/>
</dbReference>
<evidence type="ECO:0000313" key="10">
    <source>
        <dbReference type="Proteomes" id="UP000285794"/>
    </source>
</evidence>
<evidence type="ECO:0000256" key="4">
    <source>
        <dbReference type="ARBA" id="ARBA00022723"/>
    </source>
</evidence>
<feature type="binding site" evidence="6">
    <location>
        <position position="105"/>
    </location>
    <ligand>
        <name>a divalent metal cation</name>
        <dbReference type="ChEBI" id="CHEBI:60240"/>
        <label>1</label>
    </ligand>
</feature>
<evidence type="ECO:0000256" key="6">
    <source>
        <dbReference type="HAMAP-Rule" id="MF_01974"/>
    </source>
</evidence>
<comment type="cofactor">
    <cofactor evidence="6">
        <name>Co(2+)</name>
        <dbReference type="ChEBI" id="CHEBI:48828"/>
    </cofactor>
    <cofactor evidence="6">
        <name>Zn(2+)</name>
        <dbReference type="ChEBI" id="CHEBI:29105"/>
    </cofactor>
    <cofactor evidence="6">
        <name>Mn(2+)</name>
        <dbReference type="ChEBI" id="CHEBI:29035"/>
    </cofactor>
    <cofactor evidence="6">
        <name>Fe(2+)</name>
        <dbReference type="ChEBI" id="CHEBI:29033"/>
    </cofactor>
    <text evidence="6">Binds 2 divalent metal cations per subunit. Has a high-affinity and a low affinity metal-binding site. The true nature of the physiological cofactor is under debate. The enzyme is active with cobalt, zinc, manganese or divalent iron ions. Most likely, methionine aminopeptidases function as mononuclear Fe(2+)-metalloproteases under physiological conditions, and the catalytically relevant metal-binding site has been assigned to the histidine-containing high-affinity site.</text>
</comment>
<name>A0A425Y360_9BACT</name>
<comment type="similarity">
    <text evidence="6">Belongs to the peptidase M24A family. Methionine aminopeptidase type 1 subfamily.</text>
</comment>
<feature type="binding site" evidence="6">
    <location>
        <position position="77"/>
    </location>
    <ligand>
        <name>substrate</name>
    </ligand>
</feature>
<dbReference type="InterPro" id="IPR002467">
    <property type="entry name" value="Pept_M24A_MAP1"/>
</dbReference>
<comment type="catalytic activity">
    <reaction evidence="6 7">
        <text>Release of N-terminal amino acids, preferentially methionine, from peptides and arylamides.</text>
        <dbReference type="EC" id="3.4.11.18"/>
    </reaction>
</comment>
<dbReference type="GO" id="GO:0070006">
    <property type="term" value="F:metalloaminopeptidase activity"/>
    <property type="evidence" value="ECO:0007669"/>
    <property type="project" value="UniProtKB-UniRule"/>
</dbReference>
<dbReference type="GO" id="GO:0046872">
    <property type="term" value="F:metal ion binding"/>
    <property type="evidence" value="ECO:0007669"/>
    <property type="project" value="UniProtKB-UniRule"/>
</dbReference>
<dbReference type="Gene3D" id="3.90.230.10">
    <property type="entry name" value="Creatinase/methionine aminopeptidase superfamily"/>
    <property type="match status" value="1"/>
</dbReference>
<dbReference type="InterPro" id="IPR036005">
    <property type="entry name" value="Creatinase/aminopeptidase-like"/>
</dbReference>
<evidence type="ECO:0000256" key="3">
    <source>
        <dbReference type="ARBA" id="ARBA00022670"/>
    </source>
</evidence>
<dbReference type="GO" id="GO:0005829">
    <property type="term" value="C:cytosol"/>
    <property type="evidence" value="ECO:0007669"/>
    <property type="project" value="TreeGrafter"/>
</dbReference>
<dbReference type="PRINTS" id="PR00599">
    <property type="entry name" value="MAPEPTIDASE"/>
</dbReference>
<feature type="binding site" evidence="6">
    <location>
        <position position="105"/>
    </location>
    <ligand>
        <name>a divalent metal cation</name>
        <dbReference type="ChEBI" id="CHEBI:60240"/>
        <label>2</label>
        <note>catalytic</note>
    </ligand>
</feature>
<feature type="binding site" evidence="6">
    <location>
        <position position="201"/>
    </location>
    <ligand>
        <name>a divalent metal cation</name>
        <dbReference type="ChEBI" id="CHEBI:60240"/>
        <label>2</label>
        <note>catalytic</note>
    </ligand>
</feature>
<reference evidence="9 10" key="1">
    <citation type="submission" date="2018-07" db="EMBL/GenBank/DDBJ databases">
        <title>Draft genome sequence of Ancylomarina sp. M1P.</title>
        <authorList>
            <person name="Yadav S."/>
            <person name="Villanueva L."/>
            <person name="Damste J.S.S."/>
        </authorList>
    </citation>
    <scope>NUCLEOTIDE SEQUENCE [LARGE SCALE GENOMIC DNA]</scope>
    <source>
        <strain evidence="9 10">M1P</strain>
    </source>
</reference>
<dbReference type="GO" id="GO:0006508">
    <property type="term" value="P:proteolysis"/>
    <property type="evidence" value="ECO:0007669"/>
    <property type="project" value="UniProtKB-KW"/>
</dbReference>
<feature type="binding site" evidence="6">
    <location>
        <position position="232"/>
    </location>
    <ligand>
        <name>a divalent metal cation</name>
        <dbReference type="ChEBI" id="CHEBI:60240"/>
        <label>2</label>
        <note>catalytic</note>
    </ligand>
</feature>
<comment type="function">
    <text evidence="1 6">Removes the N-terminal methionine from nascent proteins. The N-terminal methionine is often cleaved when the second residue in the primary sequence is small and uncharged (Met-Ala-, Cys, Gly, Pro, Ser, Thr, or Val). Requires deformylation of the N(alpha)-formylated initiator methionine before it can be hydrolyzed.</text>
</comment>
<feature type="binding site" evidence="6">
    <location>
        <position position="94"/>
    </location>
    <ligand>
        <name>a divalent metal cation</name>
        <dbReference type="ChEBI" id="CHEBI:60240"/>
        <label>1</label>
    </ligand>
</feature>
<feature type="binding site" evidence="6">
    <location>
        <position position="232"/>
    </location>
    <ligand>
        <name>a divalent metal cation</name>
        <dbReference type="ChEBI" id="CHEBI:60240"/>
        <label>1</label>
    </ligand>
</feature>
<keyword evidence="5 6" id="KW-0378">Hydrolase</keyword>
<keyword evidence="4 6" id="KW-0479">Metal-binding</keyword>
<feature type="domain" description="Peptidase M24" evidence="8">
    <location>
        <begin position="13"/>
        <end position="238"/>
    </location>
</feature>
<dbReference type="PANTHER" id="PTHR43330">
    <property type="entry name" value="METHIONINE AMINOPEPTIDASE"/>
    <property type="match status" value="1"/>
</dbReference>
<dbReference type="InterPro" id="IPR000994">
    <property type="entry name" value="Pept_M24"/>
</dbReference>
<dbReference type="EC" id="3.4.11.18" evidence="6 7"/>
<evidence type="ECO:0000256" key="1">
    <source>
        <dbReference type="ARBA" id="ARBA00002521"/>
    </source>
</evidence>